<comment type="caution">
    <text evidence="13">The sequence shown here is derived from an EMBL/GenBank/DDBJ whole genome shotgun (WGS) entry which is preliminary data.</text>
</comment>
<evidence type="ECO:0000256" key="8">
    <source>
        <dbReference type="ARBA" id="ARBA00022679"/>
    </source>
</evidence>
<evidence type="ECO:0000256" key="5">
    <source>
        <dbReference type="ARBA" id="ARBA00012827"/>
    </source>
</evidence>
<evidence type="ECO:0000256" key="1">
    <source>
        <dbReference type="ARBA" id="ARBA00000968"/>
    </source>
</evidence>
<dbReference type="PANTHER" id="PTHR21098">
    <property type="entry name" value="RIBOFLAVIN SYNTHASE ALPHA CHAIN"/>
    <property type="match status" value="1"/>
</dbReference>
<dbReference type="CDD" id="cd00402">
    <property type="entry name" value="Riboflavin_synthase_like"/>
    <property type="match status" value="1"/>
</dbReference>
<feature type="domain" description="Lumazine-binding" evidence="12">
    <location>
        <begin position="97"/>
        <end position="193"/>
    </location>
</feature>
<dbReference type="FunFam" id="2.40.30.20:FF:000004">
    <property type="entry name" value="Riboflavin synthase, alpha subunit"/>
    <property type="match status" value="1"/>
</dbReference>
<dbReference type="Pfam" id="PF00677">
    <property type="entry name" value="Lum_binding"/>
    <property type="match status" value="2"/>
</dbReference>
<dbReference type="InterPro" id="IPR017938">
    <property type="entry name" value="Riboflavin_synthase-like_b-brl"/>
</dbReference>
<dbReference type="NCBIfam" id="NF006767">
    <property type="entry name" value="PRK09289.1"/>
    <property type="match status" value="1"/>
</dbReference>
<dbReference type="AlphaFoldDB" id="A0A2A9DQK4"/>
<dbReference type="STRING" id="1724.GCA_001044175_00412"/>
<evidence type="ECO:0000259" key="12">
    <source>
        <dbReference type="PROSITE" id="PS51177"/>
    </source>
</evidence>
<dbReference type="Gene3D" id="2.40.30.20">
    <property type="match status" value="2"/>
</dbReference>
<evidence type="ECO:0000256" key="10">
    <source>
        <dbReference type="NCBIfam" id="TIGR00187"/>
    </source>
</evidence>
<dbReference type="PANTHER" id="PTHR21098:SF12">
    <property type="entry name" value="RIBOFLAVIN SYNTHASE"/>
    <property type="match status" value="1"/>
</dbReference>
<evidence type="ECO:0000256" key="11">
    <source>
        <dbReference type="PROSITE-ProRule" id="PRU00524"/>
    </source>
</evidence>
<dbReference type="OrthoDB" id="9788537at2"/>
<evidence type="ECO:0000256" key="9">
    <source>
        <dbReference type="ARBA" id="ARBA00022737"/>
    </source>
</evidence>
<dbReference type="InterPro" id="IPR023366">
    <property type="entry name" value="ATP_synth_asu-like_sf"/>
</dbReference>
<evidence type="ECO:0000256" key="7">
    <source>
        <dbReference type="ARBA" id="ARBA00022619"/>
    </source>
</evidence>
<dbReference type="FunFam" id="2.40.30.20:FF:000003">
    <property type="entry name" value="Riboflavin synthase, alpha subunit"/>
    <property type="match status" value="1"/>
</dbReference>
<protein>
    <recommendedName>
        <fullName evidence="6 10">Riboflavin synthase</fullName>
        <ecNumber evidence="5 10">2.5.1.9</ecNumber>
    </recommendedName>
</protein>
<dbReference type="GO" id="GO:0004746">
    <property type="term" value="F:riboflavin synthase activity"/>
    <property type="evidence" value="ECO:0007669"/>
    <property type="project" value="UniProtKB-UniRule"/>
</dbReference>
<keyword evidence="8" id="KW-0808">Transferase</keyword>
<accession>A0A2A9DQK4</accession>
<dbReference type="PROSITE" id="PS51177">
    <property type="entry name" value="LUMAZINE_BIND"/>
    <property type="match status" value="2"/>
</dbReference>
<reference evidence="13 14" key="1">
    <citation type="submission" date="2017-10" db="EMBL/GenBank/DDBJ databases">
        <title>Sequencing the genomes of 1000 actinobacteria strains.</title>
        <authorList>
            <person name="Klenk H.-P."/>
        </authorList>
    </citation>
    <scope>NUCLEOTIDE SEQUENCE [LARGE SCALE GENOMIC DNA]</scope>
    <source>
        <strain evidence="13 14">DSM 20688</strain>
    </source>
</reference>
<dbReference type="Proteomes" id="UP000221653">
    <property type="component" value="Unassembled WGS sequence"/>
</dbReference>
<comment type="function">
    <text evidence="2">Catalyzes the dismutation of two molecules of 6,7-dimethyl-8-ribityllumazine, resulting in the formation of riboflavin and 5-amino-6-(D-ribitylamino)uracil.</text>
</comment>
<dbReference type="InterPro" id="IPR001783">
    <property type="entry name" value="Lumazine-bd"/>
</dbReference>
<keyword evidence="7" id="KW-0686">Riboflavin biosynthesis</keyword>
<comment type="subunit">
    <text evidence="4">Homotrimer.</text>
</comment>
<feature type="repeat" description="Lumazine-binding" evidence="11">
    <location>
        <begin position="1"/>
        <end position="96"/>
    </location>
</feature>
<organism evidence="13 14">
    <name type="scientific">Corynebacterium renale</name>
    <dbReference type="NCBI Taxonomy" id="1724"/>
    <lineage>
        <taxon>Bacteria</taxon>
        <taxon>Bacillati</taxon>
        <taxon>Actinomycetota</taxon>
        <taxon>Actinomycetes</taxon>
        <taxon>Mycobacteriales</taxon>
        <taxon>Corynebacteriaceae</taxon>
        <taxon>Corynebacterium</taxon>
    </lineage>
</organism>
<comment type="catalytic activity">
    <reaction evidence="1">
        <text>2 6,7-dimethyl-8-(1-D-ribityl)lumazine + H(+) = 5-amino-6-(D-ribitylamino)uracil + riboflavin</text>
        <dbReference type="Rhea" id="RHEA:20772"/>
        <dbReference type="ChEBI" id="CHEBI:15378"/>
        <dbReference type="ChEBI" id="CHEBI:15934"/>
        <dbReference type="ChEBI" id="CHEBI:57986"/>
        <dbReference type="ChEBI" id="CHEBI:58201"/>
        <dbReference type="EC" id="2.5.1.9"/>
    </reaction>
</comment>
<dbReference type="RefSeq" id="WP_048381615.1">
    <property type="nucleotide sequence ID" value="NZ_LDYE01000011.1"/>
</dbReference>
<evidence type="ECO:0000256" key="2">
    <source>
        <dbReference type="ARBA" id="ARBA00002803"/>
    </source>
</evidence>
<dbReference type="PIRSF" id="PIRSF000498">
    <property type="entry name" value="Riboflavin_syn_A"/>
    <property type="match status" value="1"/>
</dbReference>
<dbReference type="InterPro" id="IPR026017">
    <property type="entry name" value="Lumazine-bd_dom"/>
</dbReference>
<evidence type="ECO:0000256" key="6">
    <source>
        <dbReference type="ARBA" id="ARBA00013950"/>
    </source>
</evidence>
<comment type="pathway">
    <text evidence="3">Cofactor biosynthesis; riboflavin biosynthesis; riboflavin from 2-hydroxy-3-oxobutyl phosphate and 5-amino-6-(D-ribitylamino)uracil: step 2/2.</text>
</comment>
<dbReference type="NCBIfam" id="NF009566">
    <property type="entry name" value="PRK13020.1"/>
    <property type="match status" value="1"/>
</dbReference>
<keyword evidence="9" id="KW-0677">Repeat</keyword>
<gene>
    <name evidence="13" type="ORF">ATK06_1780</name>
</gene>
<dbReference type="SUPFAM" id="SSF63380">
    <property type="entry name" value="Riboflavin synthase domain-like"/>
    <property type="match status" value="2"/>
</dbReference>
<evidence type="ECO:0000313" key="13">
    <source>
        <dbReference type="EMBL" id="PFG28661.1"/>
    </source>
</evidence>
<name>A0A2A9DQK4_9CORY</name>
<dbReference type="EMBL" id="PDJF01000001">
    <property type="protein sequence ID" value="PFG28661.1"/>
    <property type="molecule type" value="Genomic_DNA"/>
</dbReference>
<evidence type="ECO:0000256" key="4">
    <source>
        <dbReference type="ARBA" id="ARBA00011233"/>
    </source>
</evidence>
<dbReference type="GO" id="GO:0009231">
    <property type="term" value="P:riboflavin biosynthetic process"/>
    <property type="evidence" value="ECO:0007669"/>
    <property type="project" value="UniProtKB-KW"/>
</dbReference>
<dbReference type="NCBIfam" id="TIGR00187">
    <property type="entry name" value="ribE"/>
    <property type="match status" value="1"/>
</dbReference>
<dbReference type="EC" id="2.5.1.9" evidence="5 10"/>
<evidence type="ECO:0000256" key="3">
    <source>
        <dbReference type="ARBA" id="ARBA00004887"/>
    </source>
</evidence>
<proteinExistence type="predicted"/>
<sequence>MFTGLIEEIGTVRAIESLGDSLRLRISAQRVLEGTGHGDSISVNGVCLTVVDQGNDWWAADVMQETLNRSSLATITEGAKVNLERAVAVGDRLGGHIVQGHVDATVALISRTESDHWVVLRFELPPALGKYVVEKGSIALNGTSLTVSAASSDYFEVSLIPETLKATTHGELTVGDIVNVEVDMIAKYVEKMVAPLT</sequence>
<feature type="repeat" description="Lumazine-binding" evidence="11">
    <location>
        <begin position="97"/>
        <end position="193"/>
    </location>
</feature>
<keyword evidence="14" id="KW-1185">Reference proteome</keyword>
<feature type="domain" description="Lumazine-binding" evidence="12">
    <location>
        <begin position="1"/>
        <end position="96"/>
    </location>
</feature>
<evidence type="ECO:0000313" key="14">
    <source>
        <dbReference type="Proteomes" id="UP000221653"/>
    </source>
</evidence>